<feature type="site" description="Transition state stabilizer" evidence="2">
    <location>
        <position position="165"/>
    </location>
</feature>
<keyword evidence="4" id="KW-1185">Reference proteome</keyword>
<dbReference type="SUPFAM" id="SSF100950">
    <property type="entry name" value="NagB/RpiA/CoA transferase-like"/>
    <property type="match status" value="1"/>
</dbReference>
<feature type="active site" description="Proton donor" evidence="2">
    <location>
        <position position="245"/>
    </location>
</feature>
<feature type="binding site" evidence="2">
    <location>
        <position position="97"/>
    </location>
    <ligand>
        <name>substrate</name>
    </ligand>
</feature>
<comment type="pathway">
    <text evidence="2">Amino-acid biosynthesis; L-methionine biosynthesis via salvage pathway; L-methionine from S-methyl-5-thio-alpha-D-ribose 1-phosphate: step 1/6.</text>
</comment>
<dbReference type="NCBIfam" id="TIGR00524">
    <property type="entry name" value="eIF-2B_rel"/>
    <property type="match status" value="1"/>
</dbReference>
<dbReference type="Gene3D" id="1.20.120.420">
    <property type="entry name" value="translation initiation factor eif-2b, domain 1"/>
    <property type="match status" value="1"/>
</dbReference>
<dbReference type="InterPro" id="IPR005251">
    <property type="entry name" value="IF-M1Pi"/>
</dbReference>
<comment type="catalytic activity">
    <reaction evidence="2">
        <text>5-(methylsulfanyl)-alpha-D-ribose 1-phosphate = 5-(methylsulfanyl)-D-ribulose 1-phosphate</text>
        <dbReference type="Rhea" id="RHEA:19989"/>
        <dbReference type="ChEBI" id="CHEBI:58533"/>
        <dbReference type="ChEBI" id="CHEBI:58548"/>
        <dbReference type="EC" id="5.3.1.23"/>
    </reaction>
</comment>
<dbReference type="NCBIfam" id="NF004326">
    <property type="entry name" value="PRK05720.1"/>
    <property type="match status" value="1"/>
</dbReference>
<dbReference type="EC" id="5.3.1.23" evidence="2"/>
<dbReference type="NCBIfam" id="TIGR00512">
    <property type="entry name" value="salvage_mtnA"/>
    <property type="match status" value="1"/>
</dbReference>
<evidence type="ECO:0000313" key="4">
    <source>
        <dbReference type="Proteomes" id="UP000621540"/>
    </source>
</evidence>
<proteinExistence type="inferred from homology"/>
<dbReference type="EMBL" id="JACOQH010000005">
    <property type="protein sequence ID" value="MBC5754087.1"/>
    <property type="molecule type" value="Genomic_DNA"/>
</dbReference>
<evidence type="ECO:0000256" key="2">
    <source>
        <dbReference type="HAMAP-Rule" id="MF_01678"/>
    </source>
</evidence>
<evidence type="ECO:0000313" key="3">
    <source>
        <dbReference type="EMBL" id="MBC5754087.1"/>
    </source>
</evidence>
<keyword evidence="2" id="KW-0028">Amino-acid biosynthesis</keyword>
<dbReference type="InterPro" id="IPR037171">
    <property type="entry name" value="NagB/RpiA_transferase-like"/>
</dbReference>
<dbReference type="HAMAP" id="MF_01678">
    <property type="entry name" value="Salvage_MtnA"/>
    <property type="match status" value="1"/>
</dbReference>
<dbReference type="InterPro" id="IPR042529">
    <property type="entry name" value="IF_2B-like_C"/>
</dbReference>
<sequence>MQKENIMDYDTVALDEEKNELVIIDQTKLPGKIEIIRLKEAKEIWDAIYLLKVRGAPAIGVAAAYGIYILAAESSADTYEAFYEEFKKKKEYLNSSRPTAVNLSWALNRMEQVVLDKKELPVAEILACLKEEAKEIQAEDIRVCKAIGEYGLSLVKPGDGILTHCNAGQLATSKYGTATAPIYLGEERGYHFRVFADETRPLLQGARLTAFELQSSGVDVTLICDNMSSSVMQKGWVNAVFVGCDRVAANGDTANKIGTSVVAAVADHYKVPVYICAPTSTIDMDTKTGADIKIEERPAEEVTEMWYKERMAPEGVKVYNPAFDVTDHELIAGIVTEYGVARAPYETSLKEIFKKKEEDIRRKKNGRQ</sequence>
<organism evidence="3 4">
    <name type="scientific">Roseburia yibonii</name>
    <dbReference type="NCBI Taxonomy" id="2763063"/>
    <lineage>
        <taxon>Bacteria</taxon>
        <taxon>Bacillati</taxon>
        <taxon>Bacillota</taxon>
        <taxon>Clostridia</taxon>
        <taxon>Lachnospirales</taxon>
        <taxon>Lachnospiraceae</taxon>
        <taxon>Roseburia</taxon>
    </lineage>
</organism>
<protein>
    <recommendedName>
        <fullName evidence="2">Methylthioribose-1-phosphate isomerase</fullName>
        <shortName evidence="2">M1Pi</shortName>
        <shortName evidence="2">MTR-1-P isomerase</shortName>
        <ecNumber evidence="2">5.3.1.23</ecNumber>
    </recommendedName>
    <alternativeName>
        <fullName evidence="2">S-methyl-5-thioribose-1-phosphate isomerase</fullName>
    </alternativeName>
</protein>
<dbReference type="Proteomes" id="UP000621540">
    <property type="component" value="Unassembled WGS sequence"/>
</dbReference>
<keyword evidence="1 2" id="KW-0413">Isomerase</keyword>
<comment type="caution">
    <text evidence="3">The sequence shown here is derived from an EMBL/GenBank/DDBJ whole genome shotgun (WGS) entry which is preliminary data.</text>
</comment>
<comment type="similarity">
    <text evidence="2">Belongs to the EIF-2B alpha/beta/delta subunits family. MtnA subfamily.</text>
</comment>
<dbReference type="Pfam" id="PF01008">
    <property type="entry name" value="IF-2B"/>
    <property type="match status" value="1"/>
</dbReference>
<dbReference type="Gene3D" id="3.40.50.10470">
    <property type="entry name" value="Translation initiation factor eif-2b, domain 2"/>
    <property type="match status" value="1"/>
</dbReference>
<accession>A0ABR7IB16</accession>
<dbReference type="InterPro" id="IPR011559">
    <property type="entry name" value="Initiation_fac_2B_a/b/d"/>
</dbReference>
<feature type="binding site" evidence="2">
    <location>
        <begin position="255"/>
        <end position="256"/>
    </location>
    <ligand>
        <name>substrate</name>
    </ligand>
</feature>
<comment type="function">
    <text evidence="2">Catalyzes the interconversion of methylthioribose-1-phosphate (MTR-1-P) into methylthioribulose-1-phosphate (MTRu-1-P).</text>
</comment>
<gene>
    <name evidence="2 3" type="primary">mtnA</name>
    <name evidence="3" type="ORF">H8Z76_08600</name>
</gene>
<name>A0ABR7IB16_9FIRM</name>
<dbReference type="InterPro" id="IPR000649">
    <property type="entry name" value="IF-2B-related"/>
</dbReference>
<dbReference type="PANTHER" id="PTHR43475:SF1">
    <property type="entry name" value="METHYLTHIORIBOSE-1-PHOSPHATE ISOMERASE"/>
    <property type="match status" value="1"/>
</dbReference>
<dbReference type="InterPro" id="IPR027363">
    <property type="entry name" value="M1Pi_N"/>
</dbReference>
<keyword evidence="2" id="KW-0486">Methionine biosynthesis</keyword>
<feature type="binding site" evidence="2">
    <location>
        <begin position="54"/>
        <end position="56"/>
    </location>
    <ligand>
        <name>substrate</name>
    </ligand>
</feature>
<dbReference type="PANTHER" id="PTHR43475">
    <property type="entry name" value="METHYLTHIORIBOSE-1-PHOSPHATE ISOMERASE"/>
    <property type="match status" value="1"/>
</dbReference>
<reference evidence="3 4" key="1">
    <citation type="submission" date="2020-08" db="EMBL/GenBank/DDBJ databases">
        <title>Genome public.</title>
        <authorList>
            <person name="Liu C."/>
            <person name="Sun Q."/>
        </authorList>
    </citation>
    <scope>NUCLEOTIDE SEQUENCE [LARGE SCALE GENOMIC DNA]</scope>
    <source>
        <strain evidence="3 4">BX0805</strain>
    </source>
</reference>
<feature type="binding site" evidence="2">
    <location>
        <position position="204"/>
    </location>
    <ligand>
        <name>substrate</name>
    </ligand>
</feature>
<dbReference type="GO" id="GO:0046523">
    <property type="term" value="F:S-methyl-5-thioribose-1-phosphate isomerase activity"/>
    <property type="evidence" value="ECO:0007669"/>
    <property type="project" value="UniProtKB-EC"/>
</dbReference>
<evidence type="ECO:0000256" key="1">
    <source>
        <dbReference type="ARBA" id="ARBA00023235"/>
    </source>
</evidence>
<dbReference type="RefSeq" id="WP_186982248.1">
    <property type="nucleotide sequence ID" value="NZ_JACOQH010000005.1"/>
</dbReference>